<dbReference type="InterPro" id="IPR053772">
    <property type="entry name" value="At1g61320/At1g61330-like"/>
</dbReference>
<dbReference type="Gene3D" id="3.80.10.10">
    <property type="entry name" value="Ribonuclease Inhibitor"/>
    <property type="match status" value="1"/>
</dbReference>
<dbReference type="SUPFAM" id="SSF81383">
    <property type="entry name" value="F-box domain"/>
    <property type="match status" value="1"/>
</dbReference>
<name>A0AAQ3T0W9_PASNO</name>
<evidence type="ECO:0000313" key="3">
    <source>
        <dbReference type="Proteomes" id="UP001341281"/>
    </source>
</evidence>
<accession>A0AAQ3T0W9</accession>
<dbReference type="InterPro" id="IPR032675">
    <property type="entry name" value="LRR_dom_sf"/>
</dbReference>
<keyword evidence="3" id="KW-1185">Reference proteome</keyword>
<dbReference type="Proteomes" id="UP001341281">
    <property type="component" value="Chromosome 03"/>
</dbReference>
<dbReference type="PANTHER" id="PTHR34145">
    <property type="entry name" value="OS02G0105600 PROTEIN"/>
    <property type="match status" value="1"/>
</dbReference>
<gene>
    <name evidence="2" type="ORF">U9M48_014129</name>
</gene>
<dbReference type="AlphaFoldDB" id="A0AAQ3T0W9"/>
<dbReference type="PANTHER" id="PTHR34145:SF14">
    <property type="entry name" value="EXPRESSED PROTEIN"/>
    <property type="match status" value="1"/>
</dbReference>
<evidence type="ECO:0000313" key="2">
    <source>
        <dbReference type="EMBL" id="WVZ64635.1"/>
    </source>
</evidence>
<reference evidence="2 3" key="1">
    <citation type="submission" date="2024-02" db="EMBL/GenBank/DDBJ databases">
        <title>High-quality chromosome-scale genome assembly of Pensacola bahiagrass (Paspalum notatum Flugge var. saurae).</title>
        <authorList>
            <person name="Vega J.M."/>
            <person name="Podio M."/>
            <person name="Orjuela J."/>
            <person name="Siena L.A."/>
            <person name="Pessino S.C."/>
            <person name="Combes M.C."/>
            <person name="Mariac C."/>
            <person name="Albertini E."/>
            <person name="Pupilli F."/>
            <person name="Ortiz J.P.A."/>
            <person name="Leblanc O."/>
        </authorList>
    </citation>
    <scope>NUCLEOTIDE SEQUENCE [LARGE SCALE GENOMIC DNA]</scope>
    <source>
        <strain evidence="2">R1</strain>
        <tissue evidence="2">Leaf</tissue>
    </source>
</reference>
<dbReference type="SUPFAM" id="SSF52058">
    <property type="entry name" value="L domain-like"/>
    <property type="match status" value="1"/>
</dbReference>
<dbReference type="InterPro" id="IPR036047">
    <property type="entry name" value="F-box-like_dom_sf"/>
</dbReference>
<dbReference type="EMBL" id="CP144747">
    <property type="protein sequence ID" value="WVZ64635.1"/>
    <property type="molecule type" value="Genomic_DNA"/>
</dbReference>
<organism evidence="2 3">
    <name type="scientific">Paspalum notatum var. saurae</name>
    <dbReference type="NCBI Taxonomy" id="547442"/>
    <lineage>
        <taxon>Eukaryota</taxon>
        <taxon>Viridiplantae</taxon>
        <taxon>Streptophyta</taxon>
        <taxon>Embryophyta</taxon>
        <taxon>Tracheophyta</taxon>
        <taxon>Spermatophyta</taxon>
        <taxon>Magnoliopsida</taxon>
        <taxon>Liliopsida</taxon>
        <taxon>Poales</taxon>
        <taxon>Poaceae</taxon>
        <taxon>PACMAD clade</taxon>
        <taxon>Panicoideae</taxon>
        <taxon>Andropogonodae</taxon>
        <taxon>Paspaleae</taxon>
        <taxon>Paspalinae</taxon>
        <taxon>Paspalum</taxon>
    </lineage>
</organism>
<sequence length="516" mass="57578">MGALQEMGDAMFIKGQPPVRVTRDGSTYATAQILKASPCQQDEDSDSAEITASQAQLPEDILHHIHALMEIQDAAQAACVSHAFLRSWRCYPKLTLSIDSLGIKEDESRQDEVAREFISIVDNILKNHSSMGVKVFHLHTYPCSDLPTSNVDRWLETAIPPGIEEFELSMFKRHGTKYEFPCSVLSSERRSSIQSFFLAECSFHSAAQVGFMNSLTNLRLNSVHVTGEELYSFLSNSCALKQLYLSNCEDIICLKIPCLLKQLNILDVFGCLNMEMIESNAARLSTFSYAGDPIRISLGNAVQVRKVKFRHHHSPGALYYARTKLPFIAPNVQTLSLTTRAETINIPMASGKFLQLKHLEIVVCSPIFCPDYDFYSLVSFIDASPALETLILRNAVLTIRHDSIIEDQSGDSTRPRCLSEHFHDHLKNVMISGFCSAKSMIELTIHIIERSKSLVCLTLDTTRGHDKFANIGKCLQLSKDALVEAEKARVAIGRYVEGRVPSSVNLKIIEPCSKCI</sequence>
<dbReference type="Pfam" id="PF23622">
    <property type="entry name" value="LRR_At1g61320_AtMIF1"/>
    <property type="match status" value="1"/>
</dbReference>
<dbReference type="InterPro" id="IPR055357">
    <property type="entry name" value="LRR_At1g61320_AtMIF1"/>
</dbReference>
<proteinExistence type="predicted"/>
<evidence type="ECO:0000259" key="1">
    <source>
        <dbReference type="Pfam" id="PF23622"/>
    </source>
</evidence>
<feature type="domain" description="At1g61320/AtMIF1 LRR" evidence="1">
    <location>
        <begin position="124"/>
        <end position="513"/>
    </location>
</feature>
<protein>
    <recommendedName>
        <fullName evidence="1">At1g61320/AtMIF1 LRR domain-containing protein</fullName>
    </recommendedName>
</protein>